<keyword evidence="3" id="KW-1185">Reference proteome</keyword>
<reference evidence="2 3" key="1">
    <citation type="submission" date="2018-10" db="EMBL/GenBank/DDBJ databases">
        <title>Draft Genome Sequence of Anaerotignum sp. KCTC 15736.</title>
        <authorList>
            <person name="Choi S.H."/>
            <person name="Kim J.S."/>
            <person name="Kang S.W."/>
            <person name="Lee J.S."/>
            <person name="Park S.H."/>
        </authorList>
    </citation>
    <scope>NUCLEOTIDE SEQUENCE [LARGE SCALE GENOMIC DNA]</scope>
    <source>
        <strain evidence="2 3">KCTC 15736</strain>
    </source>
</reference>
<feature type="region of interest" description="Disordered" evidence="1">
    <location>
        <begin position="1"/>
        <end position="39"/>
    </location>
</feature>
<name>A0A401LBQ9_9FIRM</name>
<organism evidence="2 3">
    <name type="scientific">Anaerotignum faecicola</name>
    <dbReference type="NCBI Taxonomy" id="2358141"/>
    <lineage>
        <taxon>Bacteria</taxon>
        <taxon>Bacillati</taxon>
        <taxon>Bacillota</taxon>
        <taxon>Clostridia</taxon>
        <taxon>Lachnospirales</taxon>
        <taxon>Anaerotignaceae</taxon>
        <taxon>Anaerotignum</taxon>
    </lineage>
</organism>
<evidence type="ECO:0000313" key="3">
    <source>
        <dbReference type="Proteomes" id="UP000287361"/>
    </source>
</evidence>
<dbReference type="Proteomes" id="UP000287361">
    <property type="component" value="Unassembled WGS sequence"/>
</dbReference>
<evidence type="ECO:0000313" key="2">
    <source>
        <dbReference type="EMBL" id="GCB28950.1"/>
    </source>
</evidence>
<dbReference type="EMBL" id="BHVZ01000001">
    <property type="protein sequence ID" value="GCB28950.1"/>
    <property type="molecule type" value="Genomic_DNA"/>
</dbReference>
<gene>
    <name evidence="2" type="ORF">KGMB03357_06110</name>
</gene>
<comment type="caution">
    <text evidence="2">The sequence shown here is derived from an EMBL/GenBank/DDBJ whole genome shotgun (WGS) entry which is preliminary data.</text>
</comment>
<sequence>MQARNREFRRQNAERESGRPDFEVGKAGSNPVSASEKGIQEKILYLRVSTKSTP</sequence>
<dbReference type="AlphaFoldDB" id="A0A401LBQ9"/>
<accession>A0A401LBQ9</accession>
<evidence type="ECO:0000256" key="1">
    <source>
        <dbReference type="SAM" id="MobiDB-lite"/>
    </source>
</evidence>
<feature type="compositionally biased region" description="Basic and acidic residues" evidence="1">
    <location>
        <begin position="1"/>
        <end position="24"/>
    </location>
</feature>
<protein>
    <submittedName>
        <fullName evidence="2">Uncharacterized protein</fullName>
    </submittedName>
</protein>
<proteinExistence type="predicted"/>